<sequence>MDILLLSPIAILFYGTTIFMLIILNKNLFKLEYGHHQAVVFTTASKNVSITIAIPISVFGKTGQFMAVYPAIRAIFQTPILITYLRYSDKIKNLFETIEKETRIIPKTGITKI</sequence>
<accession>A3DMA8</accession>
<reference evidence="2 3" key="2">
    <citation type="journal article" date="2009" name="Stand. Genomic Sci.">
        <title>Complete genome sequence of Staphylothermus marinus Stetter and Fiala 1986 type strain F1.</title>
        <authorList>
            <person name="Anderson I.J."/>
            <person name="Sun H."/>
            <person name="Lapidus A."/>
            <person name="Copeland A."/>
            <person name="Glavina Del Rio T."/>
            <person name="Tice H."/>
            <person name="Dalin E."/>
            <person name="Lucas S."/>
            <person name="Barry K."/>
            <person name="Land M."/>
            <person name="Richardson P."/>
            <person name="Huber H."/>
            <person name="Kyrpides N.C."/>
        </authorList>
    </citation>
    <scope>NUCLEOTIDE SEQUENCE [LARGE SCALE GENOMIC DNA]</scope>
    <source>
        <strain evidence="3">ATCC 43588 / DSM 3639 / JCM 9404 / F1</strain>
    </source>
</reference>
<keyword evidence="3" id="KW-1185">Reference proteome</keyword>
<dbReference type="HOGENOM" id="CLU_2127941_0_0_2"/>
<reference evidence="3" key="1">
    <citation type="journal article" date="2009" name="BMC Genomics">
        <title>The complete genome sequence of Staphylothermus marinus reveals differences in sulfur metabolism among heterotrophic Crenarchaeota.</title>
        <authorList>
            <person name="Anderson I.J."/>
            <person name="Dharmarajan L."/>
            <person name="Rodriguez J."/>
            <person name="Hooper S."/>
            <person name="Porat I."/>
            <person name="Ulrich L.E."/>
            <person name="Elkins J.G."/>
            <person name="Mavromatis K."/>
            <person name="Sun H."/>
            <person name="Land M."/>
            <person name="Lapidus A."/>
            <person name="Lucas S."/>
            <person name="Barry K."/>
            <person name="Huber H."/>
            <person name="Zhulin I.B."/>
            <person name="Whitman W.B."/>
            <person name="Mukhopadhyay B."/>
            <person name="Woese C."/>
            <person name="Bristow J."/>
            <person name="Kyrpides N."/>
        </authorList>
    </citation>
    <scope>NUCLEOTIDE SEQUENCE [LARGE SCALE GENOMIC DNA]</scope>
    <source>
        <strain evidence="3">ATCC 43588 / DSM 3639 / JCM 9404 / F1</strain>
    </source>
</reference>
<protein>
    <submittedName>
        <fullName evidence="2">Uncharacterized protein</fullName>
    </submittedName>
</protein>
<dbReference type="GeneID" id="4907128"/>
<dbReference type="KEGG" id="smr:Smar_0662"/>
<dbReference type="InterPro" id="IPR038770">
    <property type="entry name" value="Na+/solute_symporter_sf"/>
</dbReference>
<organism evidence="2 3">
    <name type="scientific">Staphylothermus marinus (strain ATCC 43588 / DSM 3639 / JCM 9404 / F1)</name>
    <dbReference type="NCBI Taxonomy" id="399550"/>
    <lineage>
        <taxon>Archaea</taxon>
        <taxon>Thermoproteota</taxon>
        <taxon>Thermoprotei</taxon>
        <taxon>Desulfurococcales</taxon>
        <taxon>Desulfurococcaceae</taxon>
        <taxon>Staphylothermus</taxon>
    </lineage>
</organism>
<keyword evidence="1" id="KW-0812">Transmembrane</keyword>
<gene>
    <name evidence="2" type="ordered locus">Smar_0662</name>
</gene>
<evidence type="ECO:0000256" key="1">
    <source>
        <dbReference type="SAM" id="Phobius"/>
    </source>
</evidence>
<dbReference type="OrthoDB" id="326456at2157"/>
<proteinExistence type="predicted"/>
<dbReference type="EMBL" id="CP000575">
    <property type="protein sequence ID" value="ABN69768.1"/>
    <property type="molecule type" value="Genomic_DNA"/>
</dbReference>
<dbReference type="Proteomes" id="UP000000254">
    <property type="component" value="Chromosome"/>
</dbReference>
<evidence type="ECO:0000313" key="3">
    <source>
        <dbReference type="Proteomes" id="UP000000254"/>
    </source>
</evidence>
<dbReference type="Gene3D" id="1.20.1530.20">
    <property type="match status" value="1"/>
</dbReference>
<dbReference type="RefSeq" id="WP_011838959.1">
    <property type="nucleotide sequence ID" value="NC_009033.1"/>
</dbReference>
<evidence type="ECO:0000313" key="2">
    <source>
        <dbReference type="EMBL" id="ABN69768.1"/>
    </source>
</evidence>
<dbReference type="AlphaFoldDB" id="A3DMA8"/>
<keyword evidence="1" id="KW-1133">Transmembrane helix</keyword>
<feature type="transmembrane region" description="Helical" evidence="1">
    <location>
        <begin position="6"/>
        <end position="24"/>
    </location>
</feature>
<keyword evidence="1" id="KW-0472">Membrane</keyword>
<dbReference type="eggNOG" id="arCOG02190">
    <property type="taxonomic scope" value="Archaea"/>
</dbReference>
<dbReference type="STRING" id="399550.Smar_0662"/>
<name>A3DMA8_STAMF</name>